<gene>
    <name evidence="1" type="ORF">C0V70_02045</name>
</gene>
<reference evidence="1 2" key="1">
    <citation type="submission" date="2018-01" db="EMBL/GenBank/DDBJ databases">
        <title>Complete genome sequence of Bacteriovorax stolpii DSM12778.</title>
        <authorList>
            <person name="Tang B."/>
            <person name="Chang J."/>
        </authorList>
    </citation>
    <scope>NUCLEOTIDE SEQUENCE [LARGE SCALE GENOMIC DNA]</scope>
    <source>
        <strain evidence="1 2">DSM 12778</strain>
    </source>
</reference>
<dbReference type="EMBL" id="CP025704">
    <property type="protein sequence ID" value="AUN96906.1"/>
    <property type="molecule type" value="Genomic_DNA"/>
</dbReference>
<name>A0A2K9NN03_BACTC</name>
<keyword evidence="2" id="KW-1185">Reference proteome</keyword>
<evidence type="ECO:0000313" key="1">
    <source>
        <dbReference type="EMBL" id="AUN96906.1"/>
    </source>
</evidence>
<dbReference type="KEGG" id="bsto:C0V70_02045"/>
<organism evidence="1 2">
    <name type="scientific">Bacteriovorax stolpii</name>
    <name type="common">Bdellovibrio stolpii</name>
    <dbReference type="NCBI Taxonomy" id="960"/>
    <lineage>
        <taxon>Bacteria</taxon>
        <taxon>Pseudomonadati</taxon>
        <taxon>Bdellovibrionota</taxon>
        <taxon>Bacteriovoracia</taxon>
        <taxon>Bacteriovoracales</taxon>
        <taxon>Bacteriovoracaceae</taxon>
        <taxon>Bacteriovorax</taxon>
    </lineage>
</organism>
<evidence type="ECO:0000313" key="2">
    <source>
        <dbReference type="Proteomes" id="UP000235584"/>
    </source>
</evidence>
<dbReference type="AlphaFoldDB" id="A0A2K9NN03"/>
<protein>
    <submittedName>
        <fullName evidence="1">Uncharacterized protein</fullName>
    </submittedName>
</protein>
<accession>A0A2K9NN03</accession>
<proteinExistence type="predicted"/>
<sequence length="160" mass="18888">MRKITKDYFLILLYHYSMKFLMKHSLMVMATVAILITQFILPWSGVNDAYPLFNWSIFSFSLPTTQATTIRVTFKDNIGEHVCYLTLCPRELRTGNRNELIWKAVNWEKARERSLAKPTFFSHLDERITHYEILKVEIDHTKAFAPETITPMQVLGKWKE</sequence>
<dbReference type="Proteomes" id="UP000235584">
    <property type="component" value="Chromosome"/>
</dbReference>